<dbReference type="PANTHER" id="PTHR38455:SF1">
    <property type="entry name" value="DUF951 DOMAIN-CONTAINING PROTEIN"/>
    <property type="match status" value="1"/>
</dbReference>
<dbReference type="InterPro" id="IPR009296">
    <property type="entry name" value="DUF951"/>
</dbReference>
<dbReference type="PANTHER" id="PTHR38455">
    <property type="entry name" value="HYPOTHETICAL CYTOSOLIC PROTEIN"/>
    <property type="match status" value="1"/>
</dbReference>
<proteinExistence type="predicted"/>
<evidence type="ECO:0000313" key="1">
    <source>
        <dbReference type="EMBL" id="PVY83118.1"/>
    </source>
</evidence>
<dbReference type="RefSeq" id="WP_176760697.1">
    <property type="nucleotide sequence ID" value="NZ_CAKOEW010000001.1"/>
</dbReference>
<name>A0A2U1D618_9LACO</name>
<accession>A0A2U1D618</accession>
<dbReference type="AlphaFoldDB" id="A0A2U1D618"/>
<dbReference type="EMBL" id="QEKT01000009">
    <property type="protein sequence ID" value="PVY83118.1"/>
    <property type="molecule type" value="Genomic_DNA"/>
</dbReference>
<evidence type="ECO:0008006" key="3">
    <source>
        <dbReference type="Google" id="ProtNLM"/>
    </source>
</evidence>
<reference evidence="1 2" key="1">
    <citation type="submission" date="2018-04" db="EMBL/GenBank/DDBJ databases">
        <title>Genomic Encyclopedia of Type Strains, Phase IV (KMG-IV): sequencing the most valuable type-strain genomes for metagenomic binning, comparative biology and taxonomic classification.</title>
        <authorList>
            <person name="Goeker M."/>
        </authorList>
    </citation>
    <scope>NUCLEOTIDE SEQUENCE [LARGE SCALE GENOMIC DNA]</scope>
    <source>
        <strain evidence="1 2">DSM 28795</strain>
    </source>
</reference>
<dbReference type="Pfam" id="PF06107">
    <property type="entry name" value="DUF951"/>
    <property type="match status" value="1"/>
</dbReference>
<organism evidence="1 2">
    <name type="scientific">Convivina intestini</name>
    <dbReference type="NCBI Taxonomy" id="1505726"/>
    <lineage>
        <taxon>Bacteria</taxon>
        <taxon>Bacillati</taxon>
        <taxon>Bacillota</taxon>
        <taxon>Bacilli</taxon>
        <taxon>Lactobacillales</taxon>
        <taxon>Lactobacillaceae</taxon>
        <taxon>Convivina</taxon>
    </lineage>
</organism>
<protein>
    <recommendedName>
        <fullName evidence="3">DUF951 domain-containing protein</fullName>
    </recommendedName>
</protein>
<evidence type="ECO:0000313" key="2">
    <source>
        <dbReference type="Proteomes" id="UP000245433"/>
    </source>
</evidence>
<keyword evidence="2" id="KW-1185">Reference proteome</keyword>
<dbReference type="Proteomes" id="UP000245433">
    <property type="component" value="Unassembled WGS sequence"/>
</dbReference>
<gene>
    <name evidence="1" type="ORF">C7384_10967</name>
</gene>
<comment type="caution">
    <text evidence="1">The sequence shown here is derived from an EMBL/GenBank/DDBJ whole genome shotgun (WGS) entry which is preliminary data.</text>
</comment>
<sequence length="68" mass="7857">MMATPDYQLHDIVEMKKPHACGANSWEIMRVGADIKITCTACQRTIMMTRFNFNKRIKRILKAASEIK</sequence>
<dbReference type="PIRSF" id="PIRSF037263">
    <property type="entry name" value="DUF951_bac"/>
    <property type="match status" value="1"/>
</dbReference>